<evidence type="ECO:0000256" key="1">
    <source>
        <dbReference type="SAM" id="Coils"/>
    </source>
</evidence>
<accession>A0A8S5RMT6</accession>
<feature type="domain" description="Transglycosylase SLT" evidence="3">
    <location>
        <begin position="1435"/>
        <end position="1519"/>
    </location>
</feature>
<name>A0A8S5RMT6_9VIRU</name>
<organism evidence="4">
    <name type="scientific">virus sp. ctyg714</name>
    <dbReference type="NCBI Taxonomy" id="2825830"/>
    <lineage>
        <taxon>Viruses</taxon>
    </lineage>
</organism>
<dbReference type="EMBL" id="BK059127">
    <property type="protein sequence ID" value="DAE32654.1"/>
    <property type="molecule type" value="Genomic_DNA"/>
</dbReference>
<evidence type="ECO:0000259" key="3">
    <source>
        <dbReference type="Pfam" id="PF01464"/>
    </source>
</evidence>
<evidence type="ECO:0000313" key="4">
    <source>
        <dbReference type="EMBL" id="DAE32654.1"/>
    </source>
</evidence>
<dbReference type="InterPro" id="IPR008258">
    <property type="entry name" value="Transglycosylase_SLT_dom_1"/>
</dbReference>
<reference evidence="4" key="1">
    <citation type="journal article" date="2021" name="Proc. Natl. Acad. Sci. U.S.A.">
        <title>A Catalog of Tens of Thousands of Viruses from Human Metagenomes Reveals Hidden Associations with Chronic Diseases.</title>
        <authorList>
            <person name="Tisza M.J."/>
            <person name="Buck C.B."/>
        </authorList>
    </citation>
    <scope>NUCLEOTIDE SEQUENCE</scope>
    <source>
        <strain evidence="4">Ctyg714</strain>
    </source>
</reference>
<feature type="coiled-coil region" evidence="1">
    <location>
        <begin position="560"/>
        <end position="587"/>
    </location>
</feature>
<dbReference type="SUPFAM" id="SSF53955">
    <property type="entry name" value="Lysozyme-like"/>
    <property type="match status" value="1"/>
</dbReference>
<evidence type="ECO:0000256" key="2">
    <source>
        <dbReference type="SAM" id="MobiDB-lite"/>
    </source>
</evidence>
<protein>
    <submittedName>
        <fullName evidence="4">Minor tail protein</fullName>
    </submittedName>
</protein>
<feature type="region of interest" description="Disordered" evidence="2">
    <location>
        <begin position="855"/>
        <end position="878"/>
    </location>
</feature>
<sequence length="1626" mass="177951">MRAVENEIDRLEIVVETEASRATRALGALYKKLEKVANSLEKVMIMAQGGFSFKNVDFDKLLSGDAMKASAKKLGRDLANDLIRNFNLNLAGADVQNQVKSLTKKIAKGLAANSGNPYKGFTEDIEKLGNLTAKNGSIAKETADEYRRLYEWINKSGKIKLNPETVKSIGDSYKERSPILKKKMSTGSGTPMDEYYSALQSQFPSILKESGSVEDQFAQLDNAMKHFYDTSKGYERPKGFEDSAYDSVIEGVNNLATGIKAAKEESSQLSKSVKGVEDTGKSLAELFGAQMDLSGLERANEIANSLKRSTGRTAEQKATRSDLKYPAAPLDDLNKKFKDSMVTTDFSSMEAIELQGEISKYERAYTRVKQAVSDMVTLEGTDTLGGKDWYKKIMQMNQYENAIYAATEALGKLNAESEKDFTITREESTPATAPTEQKAHQVSAESMGYDPEAMRATFGEEVAQYRNFSDVVDGLGVNAWKAGRSLNELDSFMNSRTANTFNEQIKRLKETLGELASKGFTEYDPEYDAVARELAEVAAAKKQYDKEMRDAAKSELSIDTKTAQEGINTLEYKIKQLKQNLSDLGTQGYGQGDSEYDRVALELERVTAAKKQYDRQMRTRVKAEMGAEEAKRAAAAMSRATKIANGFKRAVGNIKGAGKWINSVKKSFDKMAKTIANAKTVASKAIHPIKTLKELMGSTNTKQSRRGMSIGRMIGSSIMFSTIFGLISKIKQAIKEGSDNLTQYSSEYNKSISGMVSSLLYMKNAWAVAFAPIINVVGPYISTFIDMIASALNAVGQFMAALTGKGYVVQAKKAWKDYASGLDATKKSANSAEKALKDLQNYTLGIDELNVVQPNDNSGSSGSSGSGGSSSGPSPSEMFETIEVSSSMNKLADMFKDAIAKSDFTEIGAIIGDKLSSALEGIPWESVYHKADNFGKDLATFLNGLISPRLFYDLGGTVANSINTAFHAANAFNINFDWSNLGASLASSITGFFENWDAGLTAETFSNFVKGILESMTSFINTLDDDETFETIGQKLVDFICGIDWAGLTWDLAQFFLALSDALLDLPNDFARGFGQEIIKKMFGEEVELPEISFPPTSAIGIATTFKNIREEATDTAIEVGARFQSGWGVAQKAWSDGDGFFSGIWQGIQYVFEPVSEWFSKKFSAAKTLAEAPFKFIGTWFSERISDIRNSVKPIADWFSKTFQKAYSGITKIFDNIGGYFEKVAGWISKPIKGALDAVRKAVNWIYKKLGGDSDLIPAFATGTNGVAHDTLGVVNDQSGSTYRELVQFPNGKTIIPTGRNVVLPMPKGTKVLPAGKTAALTQMQRMPHFKSGVGDLIGSAWESFKSFTGNVFDYATHPKKLVQLAIDKFTDFTGALEPGLTIAKTSINKLFDSVVSKVKDLFSGTSMDYSPSGGVEQWRELAKKALQMTKQFSEDNLNALLKQMQHESGGNPYAINNWDSNAKKGTPSKGLMQVIDSTFKANALEGYSSNIYDPLSNMLASIRYTVSRYGSLYSGWTARGYKGYKTGGMPLNGEIYVANENGFGSEYIGNIGNRHVVANNSQIVESVSSGVERANDETNALLREVIEYQKAILRKNVSVNMDSKRVDKQISKARNNAGFSFSPT</sequence>
<dbReference type="Gene3D" id="1.10.530.10">
    <property type="match status" value="1"/>
</dbReference>
<dbReference type="Pfam" id="PF01464">
    <property type="entry name" value="SLT"/>
    <property type="match status" value="1"/>
</dbReference>
<proteinExistence type="predicted"/>
<dbReference type="InterPro" id="IPR023346">
    <property type="entry name" value="Lysozyme-like_dom_sf"/>
</dbReference>
<keyword evidence="1" id="KW-0175">Coiled coil</keyword>
<dbReference type="CDD" id="cd13402">
    <property type="entry name" value="LT_TF-like"/>
    <property type="match status" value="1"/>
</dbReference>